<dbReference type="PANTHER" id="PTHR11440">
    <property type="entry name" value="LECITHIN-CHOLESTEROL ACYLTRANSFERASE-RELATED"/>
    <property type="match status" value="1"/>
</dbReference>
<gene>
    <name evidence="1" type="ORF">BET03_05940</name>
</gene>
<evidence type="ECO:0000313" key="2">
    <source>
        <dbReference type="Proteomes" id="UP000284177"/>
    </source>
</evidence>
<organism evidence="1 2">
    <name type="scientific">Thermohalobacter berrensis</name>
    <dbReference type="NCBI Taxonomy" id="99594"/>
    <lineage>
        <taxon>Bacteria</taxon>
        <taxon>Bacillati</taxon>
        <taxon>Bacillota</taxon>
        <taxon>Tissierellia</taxon>
        <taxon>Tissierellales</taxon>
        <taxon>Thermohalobacteraceae</taxon>
        <taxon>Thermohalobacter</taxon>
    </lineage>
</organism>
<name>A0A419SV46_9FIRM</name>
<dbReference type="GO" id="GO:0008374">
    <property type="term" value="F:O-acyltransferase activity"/>
    <property type="evidence" value="ECO:0007669"/>
    <property type="project" value="InterPro"/>
</dbReference>
<comment type="caution">
    <text evidence="1">The sequence shown here is derived from an EMBL/GenBank/DDBJ whole genome shotgun (WGS) entry which is preliminary data.</text>
</comment>
<dbReference type="EMBL" id="MCIB01000038">
    <property type="protein sequence ID" value="RKD29087.1"/>
    <property type="molecule type" value="Genomic_DNA"/>
</dbReference>
<proteinExistence type="predicted"/>
<dbReference type="RefSeq" id="WP_183108855.1">
    <property type="nucleotide sequence ID" value="NZ_MCIB01000038.1"/>
</dbReference>
<dbReference type="SUPFAM" id="SSF53474">
    <property type="entry name" value="alpha/beta-Hydrolases"/>
    <property type="match status" value="1"/>
</dbReference>
<accession>A0A419SV46</accession>
<dbReference type="Pfam" id="PF02450">
    <property type="entry name" value="LCAT"/>
    <property type="match status" value="1"/>
</dbReference>
<dbReference type="InterPro" id="IPR029058">
    <property type="entry name" value="AB_hydrolase_fold"/>
</dbReference>
<dbReference type="AlphaFoldDB" id="A0A419SV46"/>
<sequence length="433" mass="50565">MVIKRLFSIPDKKPIVFIPGLFGSLGDEILPGTGKFSFGLAEHVYRPIIDNLEELGYKKDKDLFIAFYDWRKDIFYCTQKYLIPTITKVKEITGAKKVNLVCHSLGGLVARAYIQSYLYAYDVDKLILFGTPNRGSVDAYYFWEGGNYPEKEKTFNFLYQILWEGFVYFFKLLYGEKNELKLLHNYFPSIKQLLPSYDYGDYIFYESSNRTKHFIPIQRMEVKNEFLNTLNRRKYQIYLRGVRVYLISSKGYKTNKFICVDRNNRYKNLWIDGKPFYNVTTLLGDGTVTNSSAYGIYGKRYFLKGDHVDILKESKSVLTNIFNRRIEYKKHKREEVNYIHSILAKDVSNIEIMQSNKGRYISEDLEDGEVTAKRVGKNNLWVLVKQRGKKGLRISFTPLKNKKGSIVVCSGGKRKGIKKIRNISKDKKFTLNT</sequence>
<dbReference type="ESTHER" id="9firm-a0a419sv46">
    <property type="family name" value="Bacterial_EstLip_FamXIV"/>
</dbReference>
<protein>
    <submittedName>
        <fullName evidence="1">Uncharacterized protein</fullName>
    </submittedName>
</protein>
<dbReference type="Gene3D" id="3.40.50.1820">
    <property type="entry name" value="alpha/beta hydrolase"/>
    <property type="match status" value="1"/>
</dbReference>
<evidence type="ECO:0000313" key="1">
    <source>
        <dbReference type="EMBL" id="RKD29087.1"/>
    </source>
</evidence>
<dbReference type="InterPro" id="IPR003386">
    <property type="entry name" value="LACT/PDAT_acylTrfase"/>
</dbReference>
<reference evidence="1 2" key="1">
    <citation type="submission" date="2016-08" db="EMBL/GenBank/DDBJ databases">
        <title>Novel Firmicutes and Novel Genomes.</title>
        <authorList>
            <person name="Poppleton D.I."/>
            <person name="Gribaldo S."/>
        </authorList>
    </citation>
    <scope>NUCLEOTIDE SEQUENCE [LARGE SCALE GENOMIC DNA]</scope>
    <source>
        <strain evidence="1 2">CTT3</strain>
    </source>
</reference>
<keyword evidence="2" id="KW-1185">Reference proteome</keyword>
<dbReference type="Proteomes" id="UP000284177">
    <property type="component" value="Unassembled WGS sequence"/>
</dbReference>
<dbReference type="GO" id="GO:0006629">
    <property type="term" value="P:lipid metabolic process"/>
    <property type="evidence" value="ECO:0007669"/>
    <property type="project" value="InterPro"/>
</dbReference>